<keyword evidence="7 12" id="KW-0547">Nucleotide-binding</keyword>
<evidence type="ECO:0000256" key="6">
    <source>
        <dbReference type="ARBA" id="ARBA00022723"/>
    </source>
</evidence>
<sequence length="777" mass="88896">MIDQAPKNLFGSSKVAEWIDENSKCDENTGRIHYQSVSIDGVIYRVKDYVFIDNADMPDNVDKAFIGRISDLFDNGDKLENKRAVIQWYWRRHELSKAMQKKVPSHNEILMNHYRVLDNDVDVETILSKCQVRELNSTNNVDNIDSDQFFVCRSYDMKEIKPLLPGSYLKPLSPRKRKRTSTEETVIKSPRKRPRVARILAERQLEQYYDSQTAADMAIKEAAKFDKVPPLKIRLSDLSVNICQDEVVKRTPCKRVRRRLVADERRCLSTGKKVARSDSLRTPVKGRRILEPDEDITPTRPIKMEEQIRELRKTPSRSVKKTKKGSDDEEDKDFAITPKIQKRISERNCLSTSKKTSFRRRIEKNDDKKVSSKVRKTLYKEDEDSDGWDSSPNSKIKTPGRRKRVDKELKAKRCSFGSLAETSPLPGRETEFDDLIAWIESHITSSSGGGCMYISGVPGTGKTATLERVIANLKADKDLPKFDLVHINALKLTEPHQTYVAIWEQLGGKKTTWKKAKSALDSRWNISNPRRFPTVLIVDELDVLCNRKQDVVYSLFDWPTWRFAKLVVVAVANAMDLPEQVLCARVSSRLGLTRTTFEPYNFRQLKTIVERNLKDVRNFDEEAIQLAARKVASLSGDARRVLHVCKYASSLANGQRVTLGDVERAFEDILSSPVVSAIRHLPLHQRYIMQAIISEMKRTGIDEVQSERVKSTYETLSRMDGVKIAGLDGLVKMISSLYSVGFIEMHPKSAPRYFMNTKIRLQISPDDVSYALASLQI</sequence>
<dbReference type="CDD" id="cd08768">
    <property type="entry name" value="Cdc6_C"/>
    <property type="match status" value="1"/>
</dbReference>
<dbReference type="GO" id="GO:0046872">
    <property type="term" value="F:metal ion binding"/>
    <property type="evidence" value="ECO:0007669"/>
    <property type="project" value="UniProtKB-KW"/>
</dbReference>
<dbReference type="GO" id="GO:0005524">
    <property type="term" value="F:ATP binding"/>
    <property type="evidence" value="ECO:0007669"/>
    <property type="project" value="UniProtKB-KW"/>
</dbReference>
<dbReference type="InterPro" id="IPR050311">
    <property type="entry name" value="ORC1/CDC6"/>
</dbReference>
<comment type="similarity">
    <text evidence="3 12">Belongs to the ORC1 family.</text>
</comment>
<dbReference type="PROSITE" id="PS51038">
    <property type="entry name" value="BAH"/>
    <property type="match status" value="1"/>
</dbReference>
<dbReference type="InterPro" id="IPR043151">
    <property type="entry name" value="BAH_sf"/>
</dbReference>
<dbReference type="InterPro" id="IPR003959">
    <property type="entry name" value="ATPase_AAA_core"/>
</dbReference>
<evidence type="ECO:0000256" key="3">
    <source>
        <dbReference type="ARBA" id="ARBA00008398"/>
    </source>
</evidence>
<feature type="compositionally biased region" description="Basic residues" evidence="13">
    <location>
        <begin position="314"/>
        <end position="323"/>
    </location>
</feature>
<comment type="similarity">
    <text evidence="2">Belongs to the CDC6/cdc18 family.</text>
</comment>
<dbReference type="SUPFAM" id="SSF52540">
    <property type="entry name" value="P-loop containing nucleoside triphosphate hydrolases"/>
    <property type="match status" value="1"/>
</dbReference>
<dbReference type="Pfam" id="PF09079">
    <property type="entry name" value="WHD_Cdc6"/>
    <property type="match status" value="1"/>
</dbReference>
<evidence type="ECO:0000256" key="2">
    <source>
        <dbReference type="ARBA" id="ARBA00006184"/>
    </source>
</evidence>
<dbReference type="PANTHER" id="PTHR10763:SF23">
    <property type="entry name" value="ORIGIN RECOGNITION COMPLEX SUBUNIT 1"/>
    <property type="match status" value="1"/>
</dbReference>
<reference evidence="15 16" key="1">
    <citation type="submission" date="2020-08" db="EMBL/GenBank/DDBJ databases">
        <authorList>
            <person name="Hejnol A."/>
        </authorList>
    </citation>
    <scope>NUCLEOTIDE SEQUENCE [LARGE SCALE GENOMIC DNA]</scope>
</reference>
<dbReference type="Pfam" id="PF00004">
    <property type="entry name" value="AAA"/>
    <property type="match status" value="1"/>
</dbReference>
<evidence type="ECO:0000256" key="4">
    <source>
        <dbReference type="ARBA" id="ARBA00019081"/>
    </source>
</evidence>
<evidence type="ECO:0000256" key="13">
    <source>
        <dbReference type="SAM" id="MobiDB-lite"/>
    </source>
</evidence>
<keyword evidence="10 12" id="KW-0238">DNA-binding</keyword>
<dbReference type="EMBL" id="CAJFCJ010000006">
    <property type="protein sequence ID" value="CAD5115881.1"/>
    <property type="molecule type" value="Genomic_DNA"/>
</dbReference>
<keyword evidence="16" id="KW-1185">Reference proteome</keyword>
<dbReference type="GO" id="GO:0005664">
    <property type="term" value="C:nuclear origin of replication recognition complex"/>
    <property type="evidence" value="ECO:0007669"/>
    <property type="project" value="TreeGrafter"/>
</dbReference>
<feature type="domain" description="BAH" evidence="14">
    <location>
        <begin position="42"/>
        <end position="166"/>
    </location>
</feature>
<dbReference type="GO" id="GO:0033314">
    <property type="term" value="P:mitotic DNA replication checkpoint signaling"/>
    <property type="evidence" value="ECO:0007669"/>
    <property type="project" value="TreeGrafter"/>
</dbReference>
<evidence type="ECO:0000313" key="16">
    <source>
        <dbReference type="Proteomes" id="UP000549394"/>
    </source>
</evidence>
<comment type="subunit">
    <text evidence="12">ORC is composed of six subunits.</text>
</comment>
<dbReference type="Gene3D" id="1.10.8.60">
    <property type="match status" value="1"/>
</dbReference>
<organism evidence="15 16">
    <name type="scientific">Dimorphilus gyrociliatus</name>
    <dbReference type="NCBI Taxonomy" id="2664684"/>
    <lineage>
        <taxon>Eukaryota</taxon>
        <taxon>Metazoa</taxon>
        <taxon>Spiralia</taxon>
        <taxon>Lophotrochozoa</taxon>
        <taxon>Annelida</taxon>
        <taxon>Polychaeta</taxon>
        <taxon>Polychaeta incertae sedis</taxon>
        <taxon>Dinophilidae</taxon>
        <taxon>Dimorphilus</taxon>
    </lineage>
</organism>
<dbReference type="GO" id="GO:0003682">
    <property type="term" value="F:chromatin binding"/>
    <property type="evidence" value="ECO:0007669"/>
    <property type="project" value="InterPro"/>
</dbReference>
<evidence type="ECO:0000256" key="9">
    <source>
        <dbReference type="ARBA" id="ARBA00022842"/>
    </source>
</evidence>
<evidence type="ECO:0000256" key="7">
    <source>
        <dbReference type="ARBA" id="ARBA00022741"/>
    </source>
</evidence>
<keyword evidence="11 12" id="KW-0539">Nucleus</keyword>
<dbReference type="Pfam" id="PF01426">
    <property type="entry name" value="BAH"/>
    <property type="match status" value="1"/>
</dbReference>
<keyword evidence="5 12" id="KW-0235">DNA replication</keyword>
<dbReference type="GO" id="GO:0016887">
    <property type="term" value="F:ATP hydrolysis activity"/>
    <property type="evidence" value="ECO:0007669"/>
    <property type="project" value="InterPro"/>
</dbReference>
<keyword evidence="6" id="KW-0479">Metal-binding</keyword>
<gene>
    <name evidence="15" type="ORF">DGYR_LOCUS4568</name>
</gene>
<evidence type="ECO:0000256" key="11">
    <source>
        <dbReference type="ARBA" id="ARBA00023242"/>
    </source>
</evidence>
<dbReference type="AlphaFoldDB" id="A0A7I8VJI4"/>
<feature type="region of interest" description="Disordered" evidence="13">
    <location>
        <begin position="289"/>
        <end position="404"/>
    </location>
</feature>
<dbReference type="SMART" id="SM00439">
    <property type="entry name" value="BAH"/>
    <property type="match status" value="1"/>
</dbReference>
<dbReference type="InterPro" id="IPR036388">
    <property type="entry name" value="WH-like_DNA-bd_sf"/>
</dbReference>
<dbReference type="SMART" id="SM01074">
    <property type="entry name" value="Cdc6_C"/>
    <property type="match status" value="1"/>
</dbReference>
<feature type="region of interest" description="Disordered" evidence="13">
    <location>
        <begin position="171"/>
        <end position="190"/>
    </location>
</feature>
<dbReference type="InterPro" id="IPR015163">
    <property type="entry name" value="Cdc6_C"/>
</dbReference>
<name>A0A7I8VJI4_9ANNE</name>
<dbReference type="InterPro" id="IPR036390">
    <property type="entry name" value="WH_DNA-bd_sf"/>
</dbReference>
<dbReference type="Pfam" id="PF17872">
    <property type="entry name" value="AAA_lid_10"/>
    <property type="match status" value="1"/>
</dbReference>
<accession>A0A7I8VJI4</accession>
<feature type="compositionally biased region" description="Basic and acidic residues" evidence="13">
    <location>
        <begin position="302"/>
        <end position="313"/>
    </location>
</feature>
<dbReference type="PANTHER" id="PTHR10763">
    <property type="entry name" value="CELL DIVISION CONTROL PROTEIN 6-RELATED"/>
    <property type="match status" value="1"/>
</dbReference>
<dbReference type="FunFam" id="3.40.50.300:FF:000199">
    <property type="entry name" value="Origin recognition complex subunit 1"/>
    <property type="match status" value="1"/>
</dbReference>
<evidence type="ECO:0000256" key="1">
    <source>
        <dbReference type="ARBA" id="ARBA00004123"/>
    </source>
</evidence>
<proteinExistence type="inferred from homology"/>
<keyword evidence="9" id="KW-0460">Magnesium</keyword>
<dbReference type="OrthoDB" id="1926878at2759"/>
<comment type="function">
    <text evidence="12">Component of the origin recognition complex (ORC) that binds origins of replication. DNA-binding is ATP-dependent, however specific DNA sequences that define origins of replication have not been identified so far. ORC is required to assemble the pre-replication complex necessary to initiate DNA replication.</text>
</comment>
<evidence type="ECO:0000313" key="15">
    <source>
        <dbReference type="EMBL" id="CAD5115881.1"/>
    </source>
</evidence>
<dbReference type="GO" id="GO:0003688">
    <property type="term" value="F:DNA replication origin binding"/>
    <property type="evidence" value="ECO:0007669"/>
    <property type="project" value="TreeGrafter"/>
</dbReference>
<dbReference type="InterPro" id="IPR027417">
    <property type="entry name" value="P-loop_NTPase"/>
</dbReference>
<dbReference type="Gene3D" id="2.30.30.490">
    <property type="match status" value="1"/>
</dbReference>
<dbReference type="Proteomes" id="UP000549394">
    <property type="component" value="Unassembled WGS sequence"/>
</dbReference>
<dbReference type="Gene3D" id="1.10.10.10">
    <property type="entry name" value="Winged helix-like DNA-binding domain superfamily/Winged helix DNA-binding domain"/>
    <property type="match status" value="1"/>
</dbReference>
<dbReference type="SUPFAM" id="SSF46785">
    <property type="entry name" value="Winged helix' DNA-binding domain"/>
    <property type="match status" value="1"/>
</dbReference>
<dbReference type="Gene3D" id="3.40.50.300">
    <property type="entry name" value="P-loop containing nucleotide triphosphate hydrolases"/>
    <property type="match status" value="1"/>
</dbReference>
<keyword evidence="8 12" id="KW-0067">ATP-binding</keyword>
<dbReference type="GO" id="GO:0006270">
    <property type="term" value="P:DNA replication initiation"/>
    <property type="evidence" value="ECO:0007669"/>
    <property type="project" value="TreeGrafter"/>
</dbReference>
<evidence type="ECO:0000256" key="5">
    <source>
        <dbReference type="ARBA" id="ARBA00022705"/>
    </source>
</evidence>
<evidence type="ECO:0000259" key="14">
    <source>
        <dbReference type="PROSITE" id="PS51038"/>
    </source>
</evidence>
<dbReference type="InterPro" id="IPR001025">
    <property type="entry name" value="BAH_dom"/>
</dbReference>
<comment type="subcellular location">
    <subcellularLocation>
        <location evidence="1 12">Nucleus</location>
    </subcellularLocation>
</comment>
<protein>
    <recommendedName>
        <fullName evidence="4 12">Origin recognition complex subunit 1</fullName>
    </recommendedName>
</protein>
<dbReference type="InterPro" id="IPR041083">
    <property type="entry name" value="AAA_lid_10"/>
</dbReference>
<evidence type="ECO:0000256" key="8">
    <source>
        <dbReference type="ARBA" id="ARBA00022840"/>
    </source>
</evidence>
<evidence type="ECO:0000256" key="12">
    <source>
        <dbReference type="RuleBase" id="RU365058"/>
    </source>
</evidence>
<evidence type="ECO:0000256" key="10">
    <source>
        <dbReference type="ARBA" id="ARBA00023125"/>
    </source>
</evidence>
<comment type="caution">
    <text evidence="15">The sequence shown here is derived from an EMBL/GenBank/DDBJ whole genome shotgun (WGS) entry which is preliminary data.</text>
</comment>